<dbReference type="Proteomes" id="UP000501168">
    <property type="component" value="Chromosome"/>
</dbReference>
<evidence type="ECO:0000313" key="4">
    <source>
        <dbReference type="EMBL" id="QIQ20478.1"/>
    </source>
</evidence>
<dbReference type="SUPFAM" id="SSF102405">
    <property type="entry name" value="MCP/YpsA-like"/>
    <property type="match status" value="1"/>
</dbReference>
<dbReference type="EMBL" id="CP050253">
    <property type="protein sequence ID" value="QIQ20478.1"/>
    <property type="molecule type" value="Genomic_DNA"/>
</dbReference>
<feature type="domain" description="Smf/DprA SLOG" evidence="2">
    <location>
        <begin position="73"/>
        <end position="282"/>
    </location>
</feature>
<dbReference type="InterPro" id="IPR003488">
    <property type="entry name" value="DprA"/>
</dbReference>
<evidence type="ECO:0000259" key="3">
    <source>
        <dbReference type="Pfam" id="PF17782"/>
    </source>
</evidence>
<gene>
    <name evidence="4" type="primary">dprA</name>
    <name evidence="4" type="ORF">IPMB12_01545</name>
</gene>
<dbReference type="Pfam" id="PF02481">
    <property type="entry name" value="DNA_processg_A"/>
    <property type="match status" value="1"/>
</dbReference>
<dbReference type="InterPro" id="IPR041614">
    <property type="entry name" value="DprA_WH"/>
</dbReference>
<protein>
    <submittedName>
        <fullName evidence="4">DNA-protecting protein DprA</fullName>
    </submittedName>
</protein>
<keyword evidence="5" id="KW-1185">Reference proteome</keyword>
<dbReference type="InParanoid" id="A0A6G9I8D6"/>
<dbReference type="AlphaFoldDB" id="A0A6G9I8D6"/>
<proteinExistence type="inferred from homology"/>
<accession>A0A6G9I8D6</accession>
<dbReference type="FunCoup" id="A0A6G9I8D6">
    <property type="interactions" value="300"/>
</dbReference>
<dbReference type="PANTHER" id="PTHR43022:SF1">
    <property type="entry name" value="PROTEIN SMF"/>
    <property type="match status" value="1"/>
</dbReference>
<feature type="domain" description="DprA winged helix" evidence="3">
    <location>
        <begin position="301"/>
        <end position="358"/>
    </location>
</feature>
<dbReference type="NCBIfam" id="TIGR00732">
    <property type="entry name" value="dprA"/>
    <property type="match status" value="1"/>
</dbReference>
<name>A0A6G9I8D6_9GAMM</name>
<dbReference type="Gene3D" id="1.10.10.10">
    <property type="entry name" value="Winged helix-like DNA-binding domain superfamily/Winged helix DNA-binding domain"/>
    <property type="match status" value="1"/>
</dbReference>
<comment type="similarity">
    <text evidence="1">Belongs to the DprA/Smf family.</text>
</comment>
<dbReference type="PANTHER" id="PTHR43022">
    <property type="entry name" value="PROTEIN SMF"/>
    <property type="match status" value="1"/>
</dbReference>
<organism evidence="4 5">
    <name type="scientific">Zophobihabitans entericus</name>
    <dbReference type="NCBI Taxonomy" id="1635327"/>
    <lineage>
        <taxon>Bacteria</taxon>
        <taxon>Pseudomonadati</taxon>
        <taxon>Pseudomonadota</taxon>
        <taxon>Gammaproteobacteria</taxon>
        <taxon>Orbales</taxon>
        <taxon>Orbaceae</taxon>
        <taxon>Zophobihabitans</taxon>
    </lineage>
</organism>
<evidence type="ECO:0000256" key="1">
    <source>
        <dbReference type="ARBA" id="ARBA00006525"/>
    </source>
</evidence>
<evidence type="ECO:0000259" key="2">
    <source>
        <dbReference type="Pfam" id="PF02481"/>
    </source>
</evidence>
<reference evidence="4 5" key="1">
    <citation type="submission" date="2020-03" db="EMBL/GenBank/DDBJ databases">
        <title>Complete genome sequence of Orbus sp. IPMB12 (BCRC 80908).</title>
        <authorList>
            <person name="Lo W.-S."/>
            <person name="Chang T.-H."/>
            <person name="Kuo C.-H."/>
        </authorList>
    </citation>
    <scope>NUCLEOTIDE SEQUENCE [LARGE SCALE GENOMIC DNA]</scope>
    <source>
        <strain evidence="4 5">IPMB12</strain>
    </source>
</reference>
<dbReference type="KEGG" id="orb:IPMB12_01545"/>
<dbReference type="InterPro" id="IPR036388">
    <property type="entry name" value="WH-like_DNA-bd_sf"/>
</dbReference>
<dbReference type="Gene3D" id="3.40.50.450">
    <property type="match status" value="1"/>
</dbReference>
<dbReference type="Pfam" id="PF17782">
    <property type="entry name" value="WHD_DprA"/>
    <property type="match status" value="1"/>
</dbReference>
<dbReference type="GO" id="GO:0009294">
    <property type="term" value="P:DNA-mediated transformation"/>
    <property type="evidence" value="ECO:0007669"/>
    <property type="project" value="InterPro"/>
</dbReference>
<dbReference type="RefSeq" id="WP_166914274.1">
    <property type="nucleotide sequence ID" value="NZ_CP050253.1"/>
</dbReference>
<dbReference type="InterPro" id="IPR057666">
    <property type="entry name" value="DrpA_SLOG"/>
</dbReference>
<evidence type="ECO:0000313" key="5">
    <source>
        <dbReference type="Proteomes" id="UP000501168"/>
    </source>
</evidence>
<sequence>MTKYEFLIRLSMINGKKLSKLKKYPINWHEQLNPKMLLEQCNFTPEQQQQFFSVDKQIVTTSLKWLEDPNHHLIDYFHEYYPPLLKQISAAPLSLFVKGDPELLSSPQIAMVGSRQFSEYGAHWARHFAAELAINGMTITSGLALGIDAICHRGALDVSGKTIAVLGSGLKHITPSTNHRLAKDILEQHGAIISEFLPEEPAKAQHFPRRNRIISGLSLGTLIVEASKQSGSLITARYALEHNRDVFALPGEIGGLNSSGTHWLIQQGAYLVTSPVDILMHLNHGLSWISNIEQFSETKATEKQNQAMSLHPEVFTLIRYNPVPADNIADKLSLPISDVMIKLLELELAGMIKTVTGGYVRSGGDF</sequence>